<protein>
    <submittedName>
        <fullName evidence="1">Uncharacterized protein</fullName>
    </submittedName>
</protein>
<dbReference type="Proteomes" id="UP001054837">
    <property type="component" value="Unassembled WGS sequence"/>
</dbReference>
<evidence type="ECO:0000313" key="2">
    <source>
        <dbReference type="Proteomes" id="UP001054837"/>
    </source>
</evidence>
<evidence type="ECO:0000313" key="1">
    <source>
        <dbReference type="EMBL" id="GIX87220.1"/>
    </source>
</evidence>
<organism evidence="1 2">
    <name type="scientific">Caerostris darwini</name>
    <dbReference type="NCBI Taxonomy" id="1538125"/>
    <lineage>
        <taxon>Eukaryota</taxon>
        <taxon>Metazoa</taxon>
        <taxon>Ecdysozoa</taxon>
        <taxon>Arthropoda</taxon>
        <taxon>Chelicerata</taxon>
        <taxon>Arachnida</taxon>
        <taxon>Araneae</taxon>
        <taxon>Araneomorphae</taxon>
        <taxon>Entelegynae</taxon>
        <taxon>Araneoidea</taxon>
        <taxon>Araneidae</taxon>
        <taxon>Caerostris</taxon>
    </lineage>
</organism>
<comment type="caution">
    <text evidence="1">The sequence shown here is derived from an EMBL/GenBank/DDBJ whole genome shotgun (WGS) entry which is preliminary data.</text>
</comment>
<gene>
    <name evidence="1" type="ORF">CDAR_12741</name>
</gene>
<dbReference type="AlphaFoldDB" id="A0AAV4NQJ8"/>
<keyword evidence="2" id="KW-1185">Reference proteome</keyword>
<accession>A0AAV4NQJ8</accession>
<proteinExistence type="predicted"/>
<dbReference type="EMBL" id="BPLQ01001982">
    <property type="protein sequence ID" value="GIX87220.1"/>
    <property type="molecule type" value="Genomic_DNA"/>
</dbReference>
<sequence>MSSDMSNPTIDILTTAPDSEEIKRLLDSLDSNMEYNFDCNHRRAIVNQTDFYALLDKINAVCYNHSLKLLTTTPVTDNVAEVIVQYNEIGIMDERKISHIILARLKKSKKLLIY</sequence>
<reference evidence="1 2" key="1">
    <citation type="submission" date="2021-06" db="EMBL/GenBank/DDBJ databases">
        <title>Caerostris darwini draft genome.</title>
        <authorList>
            <person name="Kono N."/>
            <person name="Arakawa K."/>
        </authorList>
    </citation>
    <scope>NUCLEOTIDE SEQUENCE [LARGE SCALE GENOMIC DNA]</scope>
</reference>
<name>A0AAV4NQJ8_9ARAC</name>